<dbReference type="AlphaFoldDB" id="A0A212LJS5"/>
<dbReference type="EMBL" id="FMJD01000010">
    <property type="protein sequence ID" value="SCM77798.1"/>
    <property type="molecule type" value="Genomic_DNA"/>
</dbReference>
<name>A0A212LJS5_9HYPH</name>
<dbReference type="RefSeq" id="WP_288197595.1">
    <property type="nucleotide sequence ID" value="NZ_LT608334.1"/>
</dbReference>
<dbReference type="GO" id="GO:0016787">
    <property type="term" value="F:hydrolase activity"/>
    <property type="evidence" value="ECO:0007669"/>
    <property type="project" value="UniProtKB-KW"/>
</dbReference>
<sequence length="70" mass="7704">MAMPIIERRRIEAEIVGHLYRELAACFGEGPAREAIDAAIRKAAVAHGEKCRAELGHMPDFTDFEAILPA</sequence>
<proteinExistence type="predicted"/>
<keyword evidence="1" id="KW-0378">Hydrolase</keyword>
<protein>
    <submittedName>
        <fullName evidence="1">L-2-amino-thiazoline-4-carboxylic acid hydrolase</fullName>
    </submittedName>
</protein>
<organism evidence="1">
    <name type="scientific">uncultured Pleomorphomonas sp</name>
    <dbReference type="NCBI Taxonomy" id="442121"/>
    <lineage>
        <taxon>Bacteria</taxon>
        <taxon>Pseudomonadati</taxon>
        <taxon>Pseudomonadota</taxon>
        <taxon>Alphaproteobacteria</taxon>
        <taxon>Hyphomicrobiales</taxon>
        <taxon>Pleomorphomonadaceae</taxon>
        <taxon>Pleomorphomonas</taxon>
        <taxon>environmental samples</taxon>
    </lineage>
</organism>
<gene>
    <name evidence="1" type="ORF">KL86PLE_60113</name>
</gene>
<reference evidence="1" key="1">
    <citation type="submission" date="2016-08" db="EMBL/GenBank/DDBJ databases">
        <authorList>
            <person name="Seilhamer J.J."/>
        </authorList>
    </citation>
    <scope>NUCLEOTIDE SEQUENCE</scope>
    <source>
        <strain evidence="1">86</strain>
    </source>
</reference>
<accession>A0A212LJS5</accession>
<evidence type="ECO:0000313" key="1">
    <source>
        <dbReference type="EMBL" id="SCM77798.1"/>
    </source>
</evidence>